<evidence type="ECO:0000313" key="2">
    <source>
        <dbReference type="EMBL" id="KAK7331050.1"/>
    </source>
</evidence>
<evidence type="ECO:0000256" key="1">
    <source>
        <dbReference type="ARBA" id="ARBA00022679"/>
    </source>
</evidence>
<evidence type="ECO:0000313" key="3">
    <source>
        <dbReference type="Proteomes" id="UP001367508"/>
    </source>
</evidence>
<evidence type="ECO:0008006" key="4">
    <source>
        <dbReference type="Google" id="ProtNLM"/>
    </source>
</evidence>
<name>A0AAN9L7U3_CANGL</name>
<protein>
    <recommendedName>
        <fullName evidence="4">HXXXD-type acyl-transferase family protein</fullName>
    </recommendedName>
</protein>
<dbReference type="EMBL" id="JAYMYQ010000005">
    <property type="protein sequence ID" value="KAK7331050.1"/>
    <property type="molecule type" value="Genomic_DNA"/>
</dbReference>
<keyword evidence="3" id="KW-1185">Reference proteome</keyword>
<dbReference type="Proteomes" id="UP001367508">
    <property type="component" value="Unassembled WGS sequence"/>
</dbReference>
<dbReference type="AlphaFoldDB" id="A0AAN9L7U3"/>
<dbReference type="Pfam" id="PF02458">
    <property type="entry name" value="Transferase"/>
    <property type="match status" value="1"/>
</dbReference>
<reference evidence="2 3" key="1">
    <citation type="submission" date="2024-01" db="EMBL/GenBank/DDBJ databases">
        <title>The genomes of 5 underutilized Papilionoideae crops provide insights into root nodulation and disease resistanc.</title>
        <authorList>
            <person name="Jiang F."/>
        </authorList>
    </citation>
    <scope>NUCLEOTIDE SEQUENCE [LARGE SCALE GENOMIC DNA]</scope>
    <source>
        <strain evidence="2">LVBAO_FW01</strain>
        <tissue evidence="2">Leaves</tissue>
    </source>
</reference>
<proteinExistence type="predicted"/>
<dbReference type="InterPro" id="IPR023213">
    <property type="entry name" value="CAT-like_dom_sf"/>
</dbReference>
<comment type="caution">
    <text evidence="2">The sequence shown here is derived from an EMBL/GenBank/DDBJ whole genome shotgun (WGS) entry which is preliminary data.</text>
</comment>
<sequence>MTATMAAIRVISSATIQAPSHNNADSTQKIDLTPWDLQFLPVETIQKGLLFPNPINKEAQIHHLKHSFSSTLSFFPPLTGRLAIIQQDNNTVSSHILCNNAGALFVHATAHHVTLSHVLQPKYVPSIVHSFFQLNGVKNHEGTTQPLLAVQVTELLDSIFIGCTINHVVADGSSFWHFINSWAQISRGLDKLTKLPSFDRWFFDGIDRPIRFPFTVEKEKQHSQNLNPQSPPERIFHFTKERIAQLKWKANAEASTDKISSLQALLSHVWRSVIRCKHFNPEEEIHYMLIIGVRPRMVPPLADYYFGNAAMFGDVTMKAGELLEGGVGKGAWEMNKVISVHSHEKVKNHYECWVRTPRLLTLGSVANSNSLVTSSSPRFDFYGNDFGWGKPVAVRCGVANKGNGKITVFAGAEEGSIDIEMCFPHEILEAMGNDPHFMDPISN</sequence>
<dbReference type="InterPro" id="IPR051283">
    <property type="entry name" value="Sec_Metabolite_Acyltrans"/>
</dbReference>
<dbReference type="GO" id="GO:0016740">
    <property type="term" value="F:transferase activity"/>
    <property type="evidence" value="ECO:0007669"/>
    <property type="project" value="UniProtKB-KW"/>
</dbReference>
<dbReference type="PANTHER" id="PTHR31896">
    <property type="entry name" value="FAMILY REGULATORY PROTEIN, PUTATIVE (AFU_ORTHOLOGUE AFUA_3G14730)-RELATED"/>
    <property type="match status" value="1"/>
</dbReference>
<keyword evidence="1" id="KW-0808">Transferase</keyword>
<gene>
    <name evidence="2" type="ORF">VNO77_25260</name>
</gene>
<accession>A0AAN9L7U3</accession>
<dbReference type="PANTHER" id="PTHR31896:SF43">
    <property type="entry name" value="PROTEIN ENHANCED PSEUDOMONAS SUSCEPTIBILITY 1"/>
    <property type="match status" value="1"/>
</dbReference>
<organism evidence="2 3">
    <name type="scientific">Canavalia gladiata</name>
    <name type="common">Sword bean</name>
    <name type="synonym">Dolichos gladiatus</name>
    <dbReference type="NCBI Taxonomy" id="3824"/>
    <lineage>
        <taxon>Eukaryota</taxon>
        <taxon>Viridiplantae</taxon>
        <taxon>Streptophyta</taxon>
        <taxon>Embryophyta</taxon>
        <taxon>Tracheophyta</taxon>
        <taxon>Spermatophyta</taxon>
        <taxon>Magnoliopsida</taxon>
        <taxon>eudicotyledons</taxon>
        <taxon>Gunneridae</taxon>
        <taxon>Pentapetalae</taxon>
        <taxon>rosids</taxon>
        <taxon>fabids</taxon>
        <taxon>Fabales</taxon>
        <taxon>Fabaceae</taxon>
        <taxon>Papilionoideae</taxon>
        <taxon>50 kb inversion clade</taxon>
        <taxon>NPAAA clade</taxon>
        <taxon>indigoferoid/millettioid clade</taxon>
        <taxon>Phaseoleae</taxon>
        <taxon>Canavalia</taxon>
    </lineage>
</organism>
<dbReference type="Gene3D" id="3.30.559.10">
    <property type="entry name" value="Chloramphenicol acetyltransferase-like domain"/>
    <property type="match status" value="2"/>
</dbReference>